<keyword evidence="4" id="KW-0732">Signal</keyword>
<dbReference type="Pfam" id="PF13855">
    <property type="entry name" value="LRR_8"/>
    <property type="match status" value="1"/>
</dbReference>
<organism evidence="5 6">
    <name type="scientific">Anopheles culicifacies</name>
    <dbReference type="NCBI Taxonomy" id="139723"/>
    <lineage>
        <taxon>Eukaryota</taxon>
        <taxon>Metazoa</taxon>
        <taxon>Ecdysozoa</taxon>
        <taxon>Arthropoda</taxon>
        <taxon>Hexapoda</taxon>
        <taxon>Insecta</taxon>
        <taxon>Pterygota</taxon>
        <taxon>Neoptera</taxon>
        <taxon>Endopterygota</taxon>
        <taxon>Diptera</taxon>
        <taxon>Nematocera</taxon>
        <taxon>Culicoidea</taxon>
        <taxon>Culicidae</taxon>
        <taxon>Anophelinae</taxon>
        <taxon>Anopheles</taxon>
        <taxon>culicifacies species complex</taxon>
    </lineage>
</organism>
<evidence type="ECO:0000256" key="4">
    <source>
        <dbReference type="SAM" id="SignalP"/>
    </source>
</evidence>
<dbReference type="AlphaFoldDB" id="A0A182LZ35"/>
<feature type="signal peptide" evidence="4">
    <location>
        <begin position="1"/>
        <end position="21"/>
    </location>
</feature>
<keyword evidence="2" id="KW-0677">Repeat</keyword>
<dbReference type="VEuPathDB" id="VectorBase:ACUA005435"/>
<dbReference type="EnsemblMetazoa" id="ACUA005435-RA">
    <property type="protein sequence ID" value="ACUA005435-PA"/>
    <property type="gene ID" value="ACUA005435"/>
</dbReference>
<dbReference type="Gene3D" id="3.80.10.10">
    <property type="entry name" value="Ribonuclease Inhibitor"/>
    <property type="match status" value="1"/>
</dbReference>
<protein>
    <recommendedName>
        <fullName evidence="7">Leucine rich immune protein (Short)</fullName>
    </recommendedName>
</protein>
<reference evidence="5" key="2">
    <citation type="submission" date="2020-05" db="UniProtKB">
        <authorList>
            <consortium name="EnsemblMetazoa"/>
        </authorList>
    </citation>
    <scope>IDENTIFICATION</scope>
    <source>
        <strain evidence="5">A-37</strain>
    </source>
</reference>
<evidence type="ECO:0000313" key="6">
    <source>
        <dbReference type="Proteomes" id="UP000075883"/>
    </source>
</evidence>
<name>A0A182LZ35_9DIPT</name>
<sequence length="457" mass="51747">MLFQCTVLSFLACIFAGLVLGSSDVTHSSIAYTCAPTQLSICFINSIKLESPTVELHLENVKDKKTLSLKAGRIEALRLNHCKRLPKFEKLLIGKVGLKELCFATTFVYVSAEHNSIQKLHVDETETVAYALEDLRLNDNRLDSVESICNFHALKKLHLERNFLTTLNMACFVRMTQLSELLLANNRLNTITSSNSELSLPALSLLGLQNNTLIELDLHMWSLPQLEKLELSSNNLTKVRGLEKLQKLFEISLAGNRWQCTELDQMLEALEQSGVSPMDGDQDCSGIRNGTICCTYEQHDSEATLLDEMKKFNMLEQKYGEAETRFNEKIEYEIKQYESKLQTLKDTCAKGNQEGQEKLANSKEEPAKEEAPKCECTCSEESLKALEARLVTLDTNIKETDVQLQALLDNKSQLSYMTTLAKHEFRTAVKRGEEKLKELGSMLEMLRQHLNQAQKQH</sequence>
<evidence type="ECO:0000256" key="2">
    <source>
        <dbReference type="ARBA" id="ARBA00022737"/>
    </source>
</evidence>
<dbReference type="SUPFAM" id="SSF52058">
    <property type="entry name" value="L domain-like"/>
    <property type="match status" value="1"/>
</dbReference>
<evidence type="ECO:0000256" key="1">
    <source>
        <dbReference type="ARBA" id="ARBA00022614"/>
    </source>
</evidence>
<keyword evidence="6" id="KW-1185">Reference proteome</keyword>
<dbReference type="InterPro" id="IPR032675">
    <property type="entry name" value="LRR_dom_sf"/>
</dbReference>
<dbReference type="EMBL" id="AXCM01001674">
    <property type="status" value="NOT_ANNOTATED_CDS"/>
    <property type="molecule type" value="Genomic_DNA"/>
</dbReference>
<keyword evidence="1" id="KW-0433">Leucine-rich repeat</keyword>
<dbReference type="STRING" id="139723.A0A182LZ35"/>
<keyword evidence="3" id="KW-0175">Coiled coil</keyword>
<evidence type="ECO:0000256" key="3">
    <source>
        <dbReference type="SAM" id="Coils"/>
    </source>
</evidence>
<dbReference type="PROSITE" id="PS51450">
    <property type="entry name" value="LRR"/>
    <property type="match status" value="1"/>
</dbReference>
<feature type="chain" id="PRO_5008127645" description="Leucine rich immune protein (Short)" evidence="4">
    <location>
        <begin position="22"/>
        <end position="457"/>
    </location>
</feature>
<dbReference type="Proteomes" id="UP000075883">
    <property type="component" value="Unassembled WGS sequence"/>
</dbReference>
<dbReference type="PANTHER" id="PTHR24366">
    <property type="entry name" value="IG(IMMUNOGLOBULIN) AND LRR(LEUCINE RICH REPEAT) DOMAINS"/>
    <property type="match status" value="1"/>
</dbReference>
<accession>A0A182LZ35</accession>
<evidence type="ECO:0008006" key="7">
    <source>
        <dbReference type="Google" id="ProtNLM"/>
    </source>
</evidence>
<dbReference type="PANTHER" id="PTHR24366:SF171">
    <property type="entry name" value="LEUCINE RICH REPEAT NEURONAL 4"/>
    <property type="match status" value="1"/>
</dbReference>
<dbReference type="InterPro" id="IPR001611">
    <property type="entry name" value="Leu-rich_rpt"/>
</dbReference>
<evidence type="ECO:0000313" key="5">
    <source>
        <dbReference type="EnsemblMetazoa" id="ACUA005435-PA"/>
    </source>
</evidence>
<reference evidence="6" key="1">
    <citation type="submission" date="2013-09" db="EMBL/GenBank/DDBJ databases">
        <title>The Genome Sequence of Anopheles culicifacies species A.</title>
        <authorList>
            <consortium name="The Broad Institute Genomics Platform"/>
            <person name="Neafsey D.E."/>
            <person name="Besansky N."/>
            <person name="Howell P."/>
            <person name="Walton C."/>
            <person name="Young S.K."/>
            <person name="Zeng Q."/>
            <person name="Gargeya S."/>
            <person name="Fitzgerald M."/>
            <person name="Haas B."/>
            <person name="Abouelleil A."/>
            <person name="Allen A.W."/>
            <person name="Alvarado L."/>
            <person name="Arachchi H.M."/>
            <person name="Berlin A.M."/>
            <person name="Chapman S.B."/>
            <person name="Gainer-Dewar J."/>
            <person name="Goldberg J."/>
            <person name="Griggs A."/>
            <person name="Gujja S."/>
            <person name="Hansen M."/>
            <person name="Howarth C."/>
            <person name="Imamovic A."/>
            <person name="Ireland A."/>
            <person name="Larimer J."/>
            <person name="McCowan C."/>
            <person name="Murphy C."/>
            <person name="Pearson M."/>
            <person name="Poon T.W."/>
            <person name="Priest M."/>
            <person name="Roberts A."/>
            <person name="Saif S."/>
            <person name="Shea T."/>
            <person name="Sisk P."/>
            <person name="Sykes S."/>
            <person name="Wortman J."/>
            <person name="Nusbaum C."/>
            <person name="Birren B."/>
        </authorList>
    </citation>
    <scope>NUCLEOTIDE SEQUENCE [LARGE SCALE GENOMIC DNA]</scope>
    <source>
        <strain evidence="6">A-37</strain>
    </source>
</reference>
<feature type="coiled-coil region" evidence="3">
    <location>
        <begin position="327"/>
        <end position="354"/>
    </location>
</feature>
<proteinExistence type="predicted"/>